<organism evidence="9 10">
    <name type="scientific">Microbacterium kribbense</name>
    <dbReference type="NCBI Taxonomy" id="433645"/>
    <lineage>
        <taxon>Bacteria</taxon>
        <taxon>Bacillati</taxon>
        <taxon>Actinomycetota</taxon>
        <taxon>Actinomycetes</taxon>
        <taxon>Micrococcales</taxon>
        <taxon>Microbacteriaceae</taxon>
        <taxon>Microbacterium</taxon>
    </lineage>
</organism>
<dbReference type="Gene3D" id="3.30.1130.10">
    <property type="match status" value="1"/>
</dbReference>
<evidence type="ECO:0000256" key="1">
    <source>
        <dbReference type="ARBA" id="ARBA00001052"/>
    </source>
</evidence>
<comment type="catalytic activity">
    <reaction evidence="1">
        <text>GTP + H2O = 7,8-dihydroneopterin 3'-triphosphate + formate + H(+)</text>
        <dbReference type="Rhea" id="RHEA:17473"/>
        <dbReference type="ChEBI" id="CHEBI:15377"/>
        <dbReference type="ChEBI" id="CHEBI:15378"/>
        <dbReference type="ChEBI" id="CHEBI:15740"/>
        <dbReference type="ChEBI" id="CHEBI:37565"/>
        <dbReference type="ChEBI" id="CHEBI:58462"/>
        <dbReference type="EC" id="3.5.4.16"/>
    </reaction>
</comment>
<evidence type="ECO:0000313" key="9">
    <source>
        <dbReference type="EMBL" id="GAA3755140.1"/>
    </source>
</evidence>
<evidence type="ECO:0000256" key="2">
    <source>
        <dbReference type="ARBA" id="ARBA00005080"/>
    </source>
</evidence>
<evidence type="ECO:0000256" key="7">
    <source>
        <dbReference type="ARBA" id="ARBA00030854"/>
    </source>
</evidence>
<feature type="domain" description="GTP cyclohydrolase I" evidence="8">
    <location>
        <begin position="10"/>
        <end position="185"/>
    </location>
</feature>
<dbReference type="InterPro" id="IPR001474">
    <property type="entry name" value="GTP_CycHdrlase_I"/>
</dbReference>
<dbReference type="SUPFAM" id="SSF55620">
    <property type="entry name" value="Tetrahydrobiopterin biosynthesis enzymes-like"/>
    <property type="match status" value="1"/>
</dbReference>
<comment type="pathway">
    <text evidence="2">Cofactor biosynthesis; 7,8-dihydroneopterin triphosphate biosynthesis; 7,8-dihydroneopterin triphosphate from GTP: step 1/1.</text>
</comment>
<dbReference type="PANTHER" id="PTHR11109:SF7">
    <property type="entry name" value="GTP CYCLOHYDROLASE 1"/>
    <property type="match status" value="1"/>
</dbReference>
<dbReference type="Gene3D" id="1.10.286.10">
    <property type="match status" value="1"/>
</dbReference>
<comment type="caution">
    <text evidence="9">The sequence shown here is derived from an EMBL/GenBank/DDBJ whole genome shotgun (WGS) entry which is preliminary data.</text>
</comment>
<dbReference type="Pfam" id="PF01227">
    <property type="entry name" value="GTP_cyclohydroI"/>
    <property type="match status" value="1"/>
</dbReference>
<accession>A0ABP7G383</accession>
<evidence type="ECO:0000256" key="5">
    <source>
        <dbReference type="ARBA" id="ARBA00022563"/>
    </source>
</evidence>
<proteinExistence type="predicted"/>
<dbReference type="InterPro" id="IPR020602">
    <property type="entry name" value="GTP_CycHdrlase_I_dom"/>
</dbReference>
<dbReference type="EMBL" id="BAABAF010000001">
    <property type="protein sequence ID" value="GAA3755140.1"/>
    <property type="molecule type" value="Genomic_DNA"/>
</dbReference>
<dbReference type="InterPro" id="IPR043134">
    <property type="entry name" value="GTP-CH-I_N"/>
</dbReference>
<dbReference type="PANTHER" id="PTHR11109">
    <property type="entry name" value="GTP CYCLOHYDROLASE I"/>
    <property type="match status" value="1"/>
</dbReference>
<dbReference type="Proteomes" id="UP001500540">
    <property type="component" value="Unassembled WGS sequence"/>
</dbReference>
<keyword evidence="6" id="KW-0378">Hydrolase</keyword>
<evidence type="ECO:0000313" key="10">
    <source>
        <dbReference type="Proteomes" id="UP001500540"/>
    </source>
</evidence>
<dbReference type="InterPro" id="IPR043133">
    <property type="entry name" value="GTP-CH-I_C/QueF"/>
</dbReference>
<name>A0ABP7G383_9MICO</name>
<sequence>MPPDPEPAGEQAVRMLLRASGVDPDDPVLARTPQRVAATFAELFAGVHEDETAPLRHGDAVPRGTQVVALNDFEFRSICAHHLLPFSGTVSIAYSPVERIVGIGSIIRTLEILSTRPQLQEHLTQQFADAIVAGAGASGALVAMEARHSCIADRGPREAASRLRTIAAAGDLVDGEKRREALRAIHG</sequence>
<evidence type="ECO:0000256" key="4">
    <source>
        <dbReference type="ARBA" id="ARBA00017272"/>
    </source>
</evidence>
<dbReference type="EC" id="3.5.4.16" evidence="3"/>
<evidence type="ECO:0000259" key="8">
    <source>
        <dbReference type="Pfam" id="PF01227"/>
    </source>
</evidence>
<keyword evidence="5" id="KW-0554">One-carbon metabolism</keyword>
<evidence type="ECO:0000256" key="6">
    <source>
        <dbReference type="ARBA" id="ARBA00022801"/>
    </source>
</evidence>
<reference evidence="10" key="1">
    <citation type="journal article" date="2019" name="Int. J. Syst. Evol. Microbiol.">
        <title>The Global Catalogue of Microorganisms (GCM) 10K type strain sequencing project: providing services to taxonomists for standard genome sequencing and annotation.</title>
        <authorList>
            <consortium name="The Broad Institute Genomics Platform"/>
            <consortium name="The Broad Institute Genome Sequencing Center for Infectious Disease"/>
            <person name="Wu L."/>
            <person name="Ma J."/>
        </authorList>
    </citation>
    <scope>NUCLEOTIDE SEQUENCE [LARGE SCALE GENOMIC DNA]</scope>
    <source>
        <strain evidence="10">JCM 16950</strain>
    </source>
</reference>
<gene>
    <name evidence="9" type="primary">folE_1</name>
    <name evidence="9" type="ORF">GCM10022240_05170</name>
</gene>
<evidence type="ECO:0000256" key="3">
    <source>
        <dbReference type="ARBA" id="ARBA00012715"/>
    </source>
</evidence>
<keyword evidence="10" id="KW-1185">Reference proteome</keyword>
<protein>
    <recommendedName>
        <fullName evidence="4">GTP cyclohydrolase 1</fullName>
        <ecNumber evidence="3">3.5.4.16</ecNumber>
    </recommendedName>
    <alternativeName>
        <fullName evidence="7">GTP cyclohydrolase I</fullName>
    </alternativeName>
</protein>